<accession>R3W291</accession>
<dbReference type="InterPro" id="IPR016130">
    <property type="entry name" value="Tyr_Pase_AS"/>
</dbReference>
<keyword evidence="4" id="KW-1185">Reference proteome</keyword>
<evidence type="ECO:0000259" key="2">
    <source>
        <dbReference type="PROSITE" id="PS50056"/>
    </source>
</evidence>
<dbReference type="InterPro" id="IPR000387">
    <property type="entry name" value="Tyr_Pase_dom"/>
</dbReference>
<dbReference type="STRING" id="154621.RV11_GL001438"/>
<gene>
    <name evidence="3" type="ORF">UC3_03352</name>
</gene>
<feature type="domain" description="Tyrosine specific protein phosphatases" evidence="2">
    <location>
        <begin position="122"/>
        <end position="154"/>
    </location>
</feature>
<dbReference type="HOGENOM" id="CLU_057546_0_0_9"/>
<dbReference type="PANTHER" id="PTHR31126">
    <property type="entry name" value="TYROSINE-PROTEIN PHOSPHATASE"/>
    <property type="match status" value="1"/>
</dbReference>
<evidence type="ECO:0000313" key="3">
    <source>
        <dbReference type="EMBL" id="EOL41787.1"/>
    </source>
</evidence>
<dbReference type="InterPro" id="IPR026893">
    <property type="entry name" value="Tyr/Ser_Pase_IphP-type"/>
</dbReference>
<dbReference type="Pfam" id="PF13350">
    <property type="entry name" value="Y_phosphatase3"/>
    <property type="match status" value="1"/>
</dbReference>
<dbReference type="EMBL" id="AJAT01000018">
    <property type="protein sequence ID" value="EOL41787.1"/>
    <property type="molecule type" value="Genomic_DNA"/>
</dbReference>
<proteinExistence type="inferred from homology"/>
<organism evidence="3 4">
    <name type="scientific">Enterococcus phoeniculicola ATCC BAA-412</name>
    <dbReference type="NCBI Taxonomy" id="1158610"/>
    <lineage>
        <taxon>Bacteria</taxon>
        <taxon>Bacillati</taxon>
        <taxon>Bacillota</taxon>
        <taxon>Bacilli</taxon>
        <taxon>Lactobacillales</taxon>
        <taxon>Enterococcaceae</taxon>
        <taxon>Enterococcus</taxon>
    </lineage>
</organism>
<dbReference type="PROSITE" id="PS50056">
    <property type="entry name" value="TYR_PHOSPHATASE_2"/>
    <property type="match status" value="1"/>
</dbReference>
<dbReference type="eggNOG" id="COG2365">
    <property type="taxonomic scope" value="Bacteria"/>
</dbReference>
<dbReference type="RefSeq" id="WP_010769982.1">
    <property type="nucleotide sequence ID" value="NZ_ASWE01000001.1"/>
</dbReference>
<dbReference type="PANTHER" id="PTHR31126:SF1">
    <property type="entry name" value="TYROSINE SPECIFIC PROTEIN PHOSPHATASES DOMAIN-CONTAINING PROTEIN"/>
    <property type="match status" value="1"/>
</dbReference>
<dbReference type="GO" id="GO:0004721">
    <property type="term" value="F:phosphoprotein phosphatase activity"/>
    <property type="evidence" value="ECO:0007669"/>
    <property type="project" value="InterPro"/>
</dbReference>
<sequence length="248" mass="28611">MNLANFRELGGLKNKEGRKVKHNRLLRSGEVFQIDDASRTTLKQHELNKIIDLRGKQEITTRPDDELESVSYHWIDIMKEVHDNGSMEDLMDVSDLQLVDSHMKKIYYNLILNEGAQQGYREYFEELLKTETGSVLFHCFAGKDRTGVAAALTLEFLEVPRETIYEDYLKTNSQRKKPNEQFLKEAASRGLSEGQLAGIKVAMEVEKDYLDYAYQLIDENFGGIQGYGKEVLRLSPSDYQLLQELYLD</sequence>
<dbReference type="SUPFAM" id="SSF52799">
    <property type="entry name" value="(Phosphotyrosine protein) phosphatases II"/>
    <property type="match status" value="1"/>
</dbReference>
<dbReference type="Gene3D" id="3.90.190.10">
    <property type="entry name" value="Protein tyrosine phosphatase superfamily"/>
    <property type="match status" value="1"/>
</dbReference>
<dbReference type="OrthoDB" id="1188001at2"/>
<protein>
    <recommendedName>
        <fullName evidence="2">Tyrosine specific protein phosphatases domain-containing protein</fullName>
    </recommendedName>
</protein>
<comment type="caution">
    <text evidence="3">The sequence shown here is derived from an EMBL/GenBank/DDBJ whole genome shotgun (WGS) entry which is preliminary data.</text>
</comment>
<dbReference type="AlphaFoldDB" id="R3W291"/>
<dbReference type="PATRIC" id="fig|1158610.3.peg.3345"/>
<reference evidence="3 4" key="1">
    <citation type="submission" date="2013-02" db="EMBL/GenBank/DDBJ databases">
        <title>The Genome Sequence of Enterococcus phoeniculicola BAA-412.</title>
        <authorList>
            <consortium name="The Broad Institute Genome Sequencing Platform"/>
            <consortium name="The Broad Institute Genome Sequencing Center for Infectious Disease"/>
            <person name="Earl A.M."/>
            <person name="Gilmore M.S."/>
            <person name="Lebreton F."/>
            <person name="Walker B."/>
            <person name="Young S.K."/>
            <person name="Zeng Q."/>
            <person name="Gargeya S."/>
            <person name="Fitzgerald M."/>
            <person name="Haas B."/>
            <person name="Abouelleil A."/>
            <person name="Alvarado L."/>
            <person name="Arachchi H.M."/>
            <person name="Berlin A.M."/>
            <person name="Chapman S.B."/>
            <person name="Dewar J."/>
            <person name="Goldberg J."/>
            <person name="Griggs A."/>
            <person name="Gujja S."/>
            <person name="Hansen M."/>
            <person name="Howarth C."/>
            <person name="Imamovic A."/>
            <person name="Larimer J."/>
            <person name="McCowan C."/>
            <person name="Murphy C."/>
            <person name="Neiman D."/>
            <person name="Pearson M."/>
            <person name="Priest M."/>
            <person name="Roberts A."/>
            <person name="Saif S."/>
            <person name="Shea T."/>
            <person name="Sisk P."/>
            <person name="Sykes S."/>
            <person name="Wortman J."/>
            <person name="Nusbaum C."/>
            <person name="Birren B."/>
        </authorList>
    </citation>
    <scope>NUCLEOTIDE SEQUENCE [LARGE SCALE GENOMIC DNA]</scope>
    <source>
        <strain evidence="3 4">ATCC BAA-412</strain>
    </source>
</reference>
<name>R3W291_9ENTE</name>
<evidence type="ECO:0000313" key="4">
    <source>
        <dbReference type="Proteomes" id="UP000013785"/>
    </source>
</evidence>
<comment type="similarity">
    <text evidence="1">Belongs to the protein-tyrosine phosphatase family.</text>
</comment>
<dbReference type="InterPro" id="IPR029021">
    <property type="entry name" value="Prot-tyrosine_phosphatase-like"/>
</dbReference>
<dbReference type="Proteomes" id="UP000013785">
    <property type="component" value="Unassembled WGS sequence"/>
</dbReference>
<dbReference type="PROSITE" id="PS00383">
    <property type="entry name" value="TYR_PHOSPHATASE_1"/>
    <property type="match status" value="1"/>
</dbReference>
<evidence type="ECO:0000256" key="1">
    <source>
        <dbReference type="ARBA" id="ARBA00009580"/>
    </source>
</evidence>